<dbReference type="RefSeq" id="XP_010324041.1">
    <property type="nucleotide sequence ID" value="XM_010325739.4"/>
</dbReference>
<dbReference type="Proteomes" id="UP000004994">
    <property type="component" value="Chromosome 7"/>
</dbReference>
<dbReference type="PANTHER" id="PTHR23024:SF645">
    <property type="entry name" value="ALPHA_BETA HYDROLASE FOLD-3 DOMAIN-CONTAINING PROTEIN"/>
    <property type="match status" value="1"/>
</dbReference>
<gene>
    <name evidence="3" type="primary">LOC101251700</name>
</gene>
<comment type="similarity">
    <text evidence="1">Belongs to the 'GDXG' lipolytic enzyme family.</text>
</comment>
<dbReference type="AlphaFoldDB" id="A0A3Q7I581"/>
<dbReference type="Pfam" id="PF07859">
    <property type="entry name" value="Abhydrolase_3"/>
    <property type="match status" value="1"/>
</dbReference>
<dbReference type="Gramene" id="Solyc07g040890.1.1">
    <property type="protein sequence ID" value="Solyc07g040890.1.1.1"/>
    <property type="gene ID" value="Solyc07g040890.1"/>
</dbReference>
<dbReference type="InterPro" id="IPR029058">
    <property type="entry name" value="AB_hydrolase_fold"/>
</dbReference>
<dbReference type="SMR" id="A0A3Q7I581"/>
<dbReference type="PANTHER" id="PTHR23024">
    <property type="entry name" value="ARYLACETAMIDE DEACETYLASE"/>
    <property type="match status" value="1"/>
</dbReference>
<name>A0A3Q7I581_SOLLC</name>
<dbReference type="STRING" id="4081.A0A3Q7I581"/>
<evidence type="ECO:0000256" key="1">
    <source>
        <dbReference type="ARBA" id="ARBA00010515"/>
    </source>
</evidence>
<accession>A0A3Q7I581</accession>
<dbReference type="GeneID" id="101251700"/>
<dbReference type="OrthoDB" id="408631at2759"/>
<dbReference type="EnsemblPlants" id="Solyc07g040890.1.1">
    <property type="protein sequence ID" value="Solyc07g040890.1.1.1"/>
    <property type="gene ID" value="Solyc07g040890.1"/>
</dbReference>
<dbReference type="InterPro" id="IPR050466">
    <property type="entry name" value="Carboxylest/Gibb_receptor"/>
</dbReference>
<protein>
    <recommendedName>
        <fullName evidence="2">Alpha/beta hydrolase fold-3 domain-containing protein</fullName>
    </recommendedName>
</protein>
<evidence type="ECO:0000313" key="4">
    <source>
        <dbReference type="Proteomes" id="UP000004994"/>
    </source>
</evidence>
<dbReference type="Gene3D" id="3.40.50.1820">
    <property type="entry name" value="alpha/beta hydrolase"/>
    <property type="match status" value="1"/>
</dbReference>
<reference evidence="3" key="2">
    <citation type="submission" date="2019-01" db="UniProtKB">
        <authorList>
            <consortium name="EnsemblPlants"/>
        </authorList>
    </citation>
    <scope>IDENTIFICATION</scope>
    <source>
        <strain evidence="3">cv. Heinz 1706</strain>
    </source>
</reference>
<dbReference type="KEGG" id="sly:101251700"/>
<evidence type="ECO:0000313" key="3">
    <source>
        <dbReference type="EnsemblPlants" id="Solyc07g040890.1.1.1"/>
    </source>
</evidence>
<reference evidence="3" key="1">
    <citation type="journal article" date="2012" name="Nature">
        <title>The tomato genome sequence provides insights into fleshy fruit evolution.</title>
        <authorList>
            <consortium name="Tomato Genome Consortium"/>
        </authorList>
    </citation>
    <scope>NUCLEOTIDE SEQUENCE [LARGE SCALE GENOMIC DNA]</scope>
    <source>
        <strain evidence="3">cv. Heinz 1706</strain>
    </source>
</reference>
<dbReference type="OMA" id="VNDQVCP"/>
<evidence type="ECO:0000259" key="2">
    <source>
        <dbReference type="Pfam" id="PF07859"/>
    </source>
</evidence>
<dbReference type="SUPFAM" id="SSF53474">
    <property type="entry name" value="alpha/beta-Hydrolases"/>
    <property type="match status" value="1"/>
</dbReference>
<feature type="domain" description="Alpha/beta hydrolase fold-3" evidence="2">
    <location>
        <begin position="87"/>
        <end position="309"/>
    </location>
</feature>
<organism evidence="3">
    <name type="scientific">Solanum lycopersicum</name>
    <name type="common">Tomato</name>
    <name type="synonym">Lycopersicon esculentum</name>
    <dbReference type="NCBI Taxonomy" id="4081"/>
    <lineage>
        <taxon>Eukaryota</taxon>
        <taxon>Viridiplantae</taxon>
        <taxon>Streptophyta</taxon>
        <taxon>Embryophyta</taxon>
        <taxon>Tracheophyta</taxon>
        <taxon>Spermatophyta</taxon>
        <taxon>Magnoliopsida</taxon>
        <taxon>eudicotyledons</taxon>
        <taxon>Gunneridae</taxon>
        <taxon>Pentapetalae</taxon>
        <taxon>asterids</taxon>
        <taxon>lamiids</taxon>
        <taxon>Solanales</taxon>
        <taxon>Solanaceae</taxon>
        <taxon>Solanoideae</taxon>
        <taxon>Solaneae</taxon>
        <taxon>Solanum</taxon>
        <taxon>Solanum subgen. Lycopersicon</taxon>
    </lineage>
</organism>
<dbReference type="FunCoup" id="A0A3Q7I581">
    <property type="interactions" value="291"/>
</dbReference>
<dbReference type="GO" id="GO:0016787">
    <property type="term" value="F:hydrolase activity"/>
    <property type="evidence" value="ECO:0007669"/>
    <property type="project" value="InterPro"/>
</dbReference>
<sequence>MPNQNNETMPIDPNVDPYGYLGMVHNSDGSITRLHEPPVPVDTSNDLSHLVFTKDISISSSKNTWARIILPRELLHSTTSTPKLPLVIYFHGGGFIVATVDSPSFQRFYASIASEIPAVVVSIEYRQAPEHRLPAAYDDCMEALHWIKTKPDELLSNHADFSKCFLMGTSAGGNVVYHVGLRAAESWDNLKPLVIKGLILNQPFFGGNKRTQSEVRLANDKVLPPIISDIMWDLGLPEGADRDHEYSNPMVGIESKPNLLDQVKLLGWKMLVTGCDGDPLIDRQVDLVKVLKELDVQVEGSFTQGFYHGSEIIDPLKTKEFSLLVKELISNF</sequence>
<dbReference type="InParanoid" id="A0A3Q7I581"/>
<proteinExistence type="inferred from homology"/>
<dbReference type="InterPro" id="IPR013094">
    <property type="entry name" value="AB_hydrolase_3"/>
</dbReference>
<dbReference type="PaxDb" id="4081-Solyc07g040890.1.1"/>
<keyword evidence="4" id="KW-1185">Reference proteome</keyword>